<evidence type="ECO:0000256" key="1">
    <source>
        <dbReference type="ARBA" id="ARBA00004651"/>
    </source>
</evidence>
<evidence type="ECO:0000313" key="7">
    <source>
        <dbReference type="Proteomes" id="UP000204221"/>
    </source>
</evidence>
<dbReference type="PANTHER" id="PTHR30294">
    <property type="entry name" value="MEMBRANE COMPONENT OF ABC TRANSPORTER YHHJ-RELATED"/>
    <property type="match status" value="1"/>
</dbReference>
<dbReference type="GO" id="GO:0005886">
    <property type="term" value="C:plasma membrane"/>
    <property type="evidence" value="ECO:0007669"/>
    <property type="project" value="UniProtKB-SubCell"/>
</dbReference>
<dbReference type="EMBL" id="CP022521">
    <property type="protein sequence ID" value="ASO22809.1"/>
    <property type="molecule type" value="Genomic_DNA"/>
</dbReference>
<accession>A0A221WBE3</accession>
<dbReference type="OrthoDB" id="3268959at2"/>
<keyword evidence="2" id="KW-1003">Cell membrane</keyword>
<evidence type="ECO:0000256" key="2">
    <source>
        <dbReference type="ARBA" id="ARBA00022475"/>
    </source>
</evidence>
<dbReference type="PANTHER" id="PTHR30294:SF29">
    <property type="entry name" value="MULTIDRUG ABC TRANSPORTER PERMEASE YBHS-RELATED"/>
    <property type="match status" value="1"/>
</dbReference>
<reference evidence="6 7" key="1">
    <citation type="submission" date="2017-07" db="EMBL/GenBank/DDBJ databases">
        <title>Complete genome sequence of Actinoalloteichus hoggarensis DSM 45943, type strain of Actinoalloteichus hoggarensis.</title>
        <authorList>
            <person name="Ruckert C."/>
            <person name="Nouioui I."/>
            <person name="Willmese J."/>
            <person name="van Wezel G."/>
            <person name="Klenk H.-P."/>
            <person name="Kalinowski J."/>
            <person name="Zotchev S.B."/>
        </authorList>
    </citation>
    <scope>NUCLEOTIDE SEQUENCE [LARGE SCALE GENOMIC DNA]</scope>
    <source>
        <strain evidence="6 7">DSM 45943</strain>
    </source>
</reference>
<evidence type="ECO:0000256" key="4">
    <source>
        <dbReference type="ARBA" id="ARBA00022989"/>
    </source>
</evidence>
<protein>
    <submittedName>
        <fullName evidence="6">ABC-2 family transporter protein</fullName>
    </submittedName>
</protein>
<dbReference type="AlphaFoldDB" id="A0A221WBE3"/>
<comment type="subcellular location">
    <subcellularLocation>
        <location evidence="1">Cell membrane</location>
        <topology evidence="1">Multi-pass membrane protein</topology>
    </subcellularLocation>
</comment>
<keyword evidence="3" id="KW-0812">Transmembrane</keyword>
<evidence type="ECO:0000256" key="3">
    <source>
        <dbReference type="ARBA" id="ARBA00022692"/>
    </source>
</evidence>
<gene>
    <name evidence="6" type="ORF">AHOG_26020</name>
</gene>
<proteinExistence type="predicted"/>
<dbReference type="RefSeq" id="WP_093943690.1">
    <property type="nucleotide sequence ID" value="NZ_CP022521.1"/>
</dbReference>
<keyword evidence="7" id="KW-1185">Reference proteome</keyword>
<dbReference type="Pfam" id="PF12698">
    <property type="entry name" value="ABC2_membrane_3"/>
    <property type="match status" value="1"/>
</dbReference>
<dbReference type="GO" id="GO:0140359">
    <property type="term" value="F:ABC-type transporter activity"/>
    <property type="evidence" value="ECO:0007669"/>
    <property type="project" value="InterPro"/>
</dbReference>
<name>A0A221WBE3_9PSEU</name>
<sequence length="406" mass="42370">MSAPTSSRSRAVSPIKAIMLVAKREIDTRLKSKSFVFGTLGLVAAIALYIAMMTFIGGRDSSTSIGLTGEMTSISAELSASGEALGEELVVSEVSDVAAGERQVRDEELDVLVGGTPAAPQVTVKTDLSDTVEVLLSGIAQQAALNAQLTAGGLDPAQVQQDVAAAAQVQITNLEEANPQQAEQLFIGIATCFLLYMSMMMYGSYVAQGVVEEKSSRVVELLLATIRPYQLMLGKVIGIGAVGLVQLLSIAVIGVGGAVAAGLLTVPTAALSATLSGLLWYLLGFFLLATLAAASGSLVSRQEDVQSVMTPMMMLVLIPFILTFTLLVGDPENETGELLSMLPFFSPFMMPVRIATSVVPIWQIGVAVVVSLAAAAALLALASRVYSNAVLRTGSRVKLKDALTKA</sequence>
<organism evidence="6 7">
    <name type="scientific">Actinoalloteichus hoggarensis</name>
    <dbReference type="NCBI Taxonomy" id="1470176"/>
    <lineage>
        <taxon>Bacteria</taxon>
        <taxon>Bacillati</taxon>
        <taxon>Actinomycetota</taxon>
        <taxon>Actinomycetes</taxon>
        <taxon>Pseudonocardiales</taxon>
        <taxon>Pseudonocardiaceae</taxon>
        <taxon>Actinoalloteichus</taxon>
    </lineage>
</organism>
<dbReference type="KEGG" id="ahg:AHOG_26020"/>
<keyword evidence="4" id="KW-1133">Transmembrane helix</keyword>
<dbReference type="InterPro" id="IPR051449">
    <property type="entry name" value="ABC-2_transporter_component"/>
</dbReference>
<evidence type="ECO:0000313" key="6">
    <source>
        <dbReference type="EMBL" id="ASO22809.1"/>
    </source>
</evidence>
<dbReference type="Proteomes" id="UP000204221">
    <property type="component" value="Chromosome"/>
</dbReference>
<dbReference type="InterPro" id="IPR013525">
    <property type="entry name" value="ABC2_TM"/>
</dbReference>
<keyword evidence="5" id="KW-0472">Membrane</keyword>
<evidence type="ECO:0000256" key="5">
    <source>
        <dbReference type="ARBA" id="ARBA00023136"/>
    </source>
</evidence>